<keyword evidence="1" id="KW-0472">Membrane</keyword>
<keyword evidence="1" id="KW-1133">Transmembrane helix</keyword>
<dbReference type="Proteomes" id="UP001629536">
    <property type="component" value="Unassembled WGS sequence"/>
</dbReference>
<protein>
    <submittedName>
        <fullName evidence="2">DUF898 family protein</fullName>
    </submittedName>
</protein>
<dbReference type="InterPro" id="IPR010295">
    <property type="entry name" value="DUF898"/>
</dbReference>
<proteinExistence type="predicted"/>
<dbReference type="Pfam" id="PF05987">
    <property type="entry name" value="DUF898"/>
    <property type="match status" value="1"/>
</dbReference>
<keyword evidence="1" id="KW-0812">Transmembrane</keyword>
<organism evidence="2 3">
    <name type="scientific">Helcococcus bovis</name>
    <dbReference type="NCBI Taxonomy" id="3153252"/>
    <lineage>
        <taxon>Bacteria</taxon>
        <taxon>Bacillati</taxon>
        <taxon>Bacillota</taxon>
        <taxon>Tissierellia</taxon>
        <taxon>Tissierellales</taxon>
        <taxon>Peptoniphilaceae</taxon>
        <taxon>Helcococcus</taxon>
    </lineage>
</organism>
<feature type="transmembrane region" description="Helical" evidence="1">
    <location>
        <begin position="12"/>
        <end position="36"/>
    </location>
</feature>
<keyword evidence="3" id="KW-1185">Reference proteome</keyword>
<evidence type="ECO:0000256" key="1">
    <source>
        <dbReference type="SAM" id="Phobius"/>
    </source>
</evidence>
<accession>A0ABW9F7W8</accession>
<sequence length="101" mass="11745">MNESSFDGGVLGYYGTVILCILISFCTFMIGLPWAIVIYKKWETRHTIIDGKKLSFDGTGTQLFGNYIKWWLLSIITFGIYGFWVKIKLLKWITKHTHFVN</sequence>
<comment type="caution">
    <text evidence="2">The sequence shown here is derived from an EMBL/GenBank/DDBJ whole genome shotgun (WGS) entry which is preliminary data.</text>
</comment>
<name>A0ABW9F7W8_9FIRM</name>
<dbReference type="RefSeq" id="WP_408104473.1">
    <property type="nucleotide sequence ID" value="NZ_JBFNFH010000022.1"/>
</dbReference>
<reference evidence="2 3" key="1">
    <citation type="journal article" date="2024" name="Front. Microbiol.">
        <title>Pangenomic and biochemical analyses of Helcococcus ovis reveal widespread tetracycline resistance and a novel bacterial species, Helcococcus bovis.</title>
        <authorList>
            <person name="Cunha F."/>
            <person name="Zhai Y."/>
            <person name="Casaro S."/>
            <person name="Jones K.L."/>
            <person name="Hernandez M."/>
            <person name="Bisinotto R.S."/>
            <person name="Kariyawasam S."/>
            <person name="Brown M.B."/>
            <person name="Phillips A."/>
            <person name="Jeong K.C."/>
            <person name="Galvao K.N."/>
        </authorList>
    </citation>
    <scope>NUCLEOTIDE SEQUENCE [LARGE SCALE GENOMIC DNA]</scope>
    <source>
        <strain evidence="2 3">KG197</strain>
    </source>
</reference>
<feature type="transmembrane region" description="Helical" evidence="1">
    <location>
        <begin position="67"/>
        <end position="85"/>
    </location>
</feature>
<gene>
    <name evidence="2" type="ORF">ABGF40_07735</name>
</gene>
<evidence type="ECO:0000313" key="2">
    <source>
        <dbReference type="EMBL" id="MFM1525547.1"/>
    </source>
</evidence>
<evidence type="ECO:0000313" key="3">
    <source>
        <dbReference type="Proteomes" id="UP001629536"/>
    </source>
</evidence>
<dbReference type="EMBL" id="JBFNFH010000022">
    <property type="protein sequence ID" value="MFM1525547.1"/>
    <property type="molecule type" value="Genomic_DNA"/>
</dbReference>